<dbReference type="AlphaFoldDB" id="A0A250KJ13"/>
<feature type="chain" id="PRO_5012987574" description="Lipoprotein" evidence="1">
    <location>
        <begin position="24"/>
        <end position="208"/>
    </location>
</feature>
<dbReference type="OrthoDB" id="1012368at2"/>
<name>A0A250KJ13_9BACT</name>
<reference evidence="2 3" key="1">
    <citation type="submission" date="2017-05" db="EMBL/GenBank/DDBJ databases">
        <title>whole genome sequence of Prevotella melaninogenica GAI 07411.</title>
        <authorList>
            <person name="Kondo Y."/>
            <person name="Hoshino T."/>
        </authorList>
    </citation>
    <scope>NUCLEOTIDE SEQUENCE [LARGE SCALE GENOMIC DNA]</scope>
    <source>
        <strain evidence="2 3">GAI 07411</strain>
    </source>
</reference>
<accession>A0A250KJ13</accession>
<evidence type="ECO:0000313" key="3">
    <source>
        <dbReference type="Proteomes" id="UP000267517"/>
    </source>
</evidence>
<evidence type="ECO:0000256" key="1">
    <source>
        <dbReference type="SAM" id="SignalP"/>
    </source>
</evidence>
<feature type="signal peptide" evidence="1">
    <location>
        <begin position="1"/>
        <end position="23"/>
    </location>
</feature>
<protein>
    <recommendedName>
        <fullName evidence="4">Lipoprotein</fullName>
    </recommendedName>
</protein>
<organism evidence="2 3">
    <name type="scientific">Prevotella melaninogenica</name>
    <dbReference type="NCBI Taxonomy" id="28132"/>
    <lineage>
        <taxon>Bacteria</taxon>
        <taxon>Pseudomonadati</taxon>
        <taxon>Bacteroidota</taxon>
        <taxon>Bacteroidia</taxon>
        <taxon>Bacteroidales</taxon>
        <taxon>Prevotellaceae</taxon>
        <taxon>Prevotella</taxon>
    </lineage>
</organism>
<evidence type="ECO:0000313" key="2">
    <source>
        <dbReference type="EMBL" id="BBA29651.1"/>
    </source>
</evidence>
<keyword evidence="1" id="KW-0732">Signal</keyword>
<gene>
    <name evidence="2" type="ORF">PMEL_200166</name>
</gene>
<evidence type="ECO:0008006" key="4">
    <source>
        <dbReference type="Google" id="ProtNLM"/>
    </source>
</evidence>
<dbReference type="EMBL" id="AP018050">
    <property type="protein sequence ID" value="BBA29651.1"/>
    <property type="molecule type" value="Genomic_DNA"/>
</dbReference>
<dbReference type="PROSITE" id="PS51257">
    <property type="entry name" value="PROKAR_LIPOPROTEIN"/>
    <property type="match status" value="1"/>
</dbReference>
<sequence>MKMIRSKYAVLFLALLAMGCSRSSEDYPEEDYNKLFPFGGIEKPKISYEDQVVQLGDPYASVSDFVYPGVEITQNVRTYKVTLTCSFKEHTSTDEAGTAGKVDSRYVIRYVDTDKKLRTIATDKRAQGTDFLLTNNKEHTVTFTAQSGFPMYLWVNGVGPQNSSVHATISAVSEDGFTIVKPLAVHEYQNQEGIDKIKAPFCAYIILP</sequence>
<proteinExistence type="predicted"/>
<dbReference type="RefSeq" id="WP_120174805.1">
    <property type="nucleotide sequence ID" value="NZ_AP018050.1"/>
</dbReference>
<dbReference type="Proteomes" id="UP000267517">
    <property type="component" value="Chromosome II"/>
</dbReference>